<dbReference type="Gene3D" id="1.10.10.10">
    <property type="entry name" value="Winged helix-like DNA-binding domain superfamily/Winged helix DNA-binding domain"/>
    <property type="match status" value="1"/>
</dbReference>
<comment type="caution">
    <text evidence="3">The sequence shown here is derived from an EMBL/GenBank/DDBJ whole genome shotgun (WGS) entry which is preliminary data.</text>
</comment>
<evidence type="ECO:0000313" key="5">
    <source>
        <dbReference type="Proteomes" id="UP001157125"/>
    </source>
</evidence>
<keyword evidence="5" id="KW-1185">Reference proteome</keyword>
<dbReference type="EMBL" id="BSUN01000003">
    <property type="protein sequence ID" value="GMA37934.1"/>
    <property type="molecule type" value="Genomic_DNA"/>
</dbReference>
<proteinExistence type="predicted"/>
<dbReference type="SUPFAM" id="SSF46785">
    <property type="entry name" value="Winged helix' DNA-binding domain"/>
    <property type="match status" value="1"/>
</dbReference>
<sequence length="107" mass="11251">MLRAVALRGPQGATVNEVMEDINASRSRAYSALEGLTTDGLVKSDPPQGQRRPRVPIRYVASHDAIESAVRDLGRWAHGVVEDADGGEHGGQSDACGAVEASQALNS</sequence>
<dbReference type="EMBL" id="BSUN01000002">
    <property type="protein sequence ID" value="GMA37803.1"/>
    <property type="molecule type" value="Genomic_DNA"/>
</dbReference>
<evidence type="ECO:0000313" key="2">
    <source>
        <dbReference type="EMBL" id="GMA37803.1"/>
    </source>
</evidence>
<feature type="domain" description="Transcription regulator TrmB N-terminal" evidence="1">
    <location>
        <begin position="12"/>
        <end position="61"/>
    </location>
</feature>
<evidence type="ECO:0000313" key="3">
    <source>
        <dbReference type="EMBL" id="GMA37862.1"/>
    </source>
</evidence>
<dbReference type="Proteomes" id="UP001157125">
    <property type="component" value="Unassembled WGS sequence"/>
</dbReference>
<accession>A0ABQ6IL18</accession>
<organism evidence="3 5">
    <name type="scientific">Demequina litorisediminis</name>
    <dbReference type="NCBI Taxonomy" id="1849022"/>
    <lineage>
        <taxon>Bacteria</taxon>
        <taxon>Bacillati</taxon>
        <taxon>Actinomycetota</taxon>
        <taxon>Actinomycetes</taxon>
        <taxon>Micrococcales</taxon>
        <taxon>Demequinaceae</taxon>
        <taxon>Demequina</taxon>
    </lineage>
</organism>
<evidence type="ECO:0000259" key="1">
    <source>
        <dbReference type="Pfam" id="PF01978"/>
    </source>
</evidence>
<protein>
    <recommendedName>
        <fullName evidence="1">Transcription regulator TrmB N-terminal domain-containing protein</fullName>
    </recommendedName>
</protein>
<dbReference type="InterPro" id="IPR036390">
    <property type="entry name" value="WH_DNA-bd_sf"/>
</dbReference>
<name>A0ABQ6IL18_9MICO</name>
<dbReference type="Pfam" id="PF01978">
    <property type="entry name" value="TrmB"/>
    <property type="match status" value="1"/>
</dbReference>
<gene>
    <name evidence="2" type="ORF">GCM10025876_40070</name>
    <name evidence="3" type="ORF">GCM10025876_40660</name>
    <name evidence="4" type="ORF">GCM10025876_41380</name>
</gene>
<dbReference type="RefSeq" id="WP_284329556.1">
    <property type="nucleotide sequence ID" value="NZ_BSUN01000002.1"/>
</dbReference>
<dbReference type="InterPro" id="IPR002831">
    <property type="entry name" value="Tscrpt_reg_TrmB_N"/>
</dbReference>
<reference evidence="3" key="1">
    <citation type="journal article" date="2014" name="Int. J. Syst. Evol. Microbiol.">
        <title>Complete genome of a new Firmicutes species belonging to the dominant human colonic microbiota ('Ruminococcus bicirculans') reveals two chromosomes and a selective capacity to utilize plant glucans.</title>
        <authorList>
            <consortium name="NISC Comparative Sequencing Program"/>
            <person name="Wegmann U."/>
            <person name="Louis P."/>
            <person name="Goesmann A."/>
            <person name="Henrissat B."/>
            <person name="Duncan S.H."/>
            <person name="Flint H.J."/>
        </authorList>
    </citation>
    <scope>NUCLEOTIDE SEQUENCE</scope>
    <source>
        <strain evidence="3">NBRC 112299</strain>
    </source>
</reference>
<reference evidence="3" key="3">
    <citation type="submission" date="2023-02" db="EMBL/GenBank/DDBJ databases">
        <authorList>
            <person name="Sun Q."/>
            <person name="Mori K."/>
        </authorList>
    </citation>
    <scope>NUCLEOTIDE SEQUENCE</scope>
    <source>
        <strain evidence="3">NBRC 112299</strain>
    </source>
</reference>
<dbReference type="InterPro" id="IPR036388">
    <property type="entry name" value="WH-like_DNA-bd_sf"/>
</dbReference>
<reference evidence="5" key="2">
    <citation type="journal article" date="2019" name="Int. J. Syst. Evol. Microbiol.">
        <title>The Global Catalogue of Microorganisms (GCM) 10K type strain sequencing project: providing services to taxonomists for standard genome sequencing and annotation.</title>
        <authorList>
            <consortium name="The Broad Institute Genomics Platform"/>
            <consortium name="The Broad Institute Genome Sequencing Center for Infectious Disease"/>
            <person name="Wu L."/>
            <person name="Ma J."/>
        </authorList>
    </citation>
    <scope>NUCLEOTIDE SEQUENCE [LARGE SCALE GENOMIC DNA]</scope>
    <source>
        <strain evidence="5">NBRC 112299</strain>
    </source>
</reference>
<evidence type="ECO:0000313" key="4">
    <source>
        <dbReference type="EMBL" id="GMA37934.1"/>
    </source>
</evidence>
<dbReference type="EMBL" id="BSUN01000002">
    <property type="protein sequence ID" value="GMA37862.1"/>
    <property type="molecule type" value="Genomic_DNA"/>
</dbReference>